<dbReference type="VEuPathDB" id="AmoebaDB:EHI_129480"/>
<dbReference type="HOGENOM" id="CLU_1411210_0_0_1"/>
<gene>
    <name evidence="1" type="ORF">EHI_129480</name>
</gene>
<dbReference type="KEGG" id="ehi:EHI_129480"/>
<protein>
    <submittedName>
        <fullName evidence="1">Uncharacterized protein</fullName>
    </submittedName>
</protein>
<dbReference type="OrthoDB" id="428577at2759"/>
<dbReference type="EMBL" id="DS571459">
    <property type="protein sequence ID" value="EAL47442.2"/>
    <property type="molecule type" value="Genomic_DNA"/>
</dbReference>
<dbReference type="VEuPathDB" id="AmoebaDB:KM1_146420"/>
<dbReference type="InParanoid" id="C4MAB1"/>
<name>C4MAB1_ENTH1</name>
<sequence length="193" mass="22776">MINVKEKKLRELVTDEKTQSKMKETLSTNFEIMKKNREGMKVAGLNEIRIIIKYPFKTNISLKKQLEDQNTLLDCVTTNKSFIHLALRIRGGKPVILLYDNEKKRNEAMSVNIKFNEAMNIEATYPEIKTTEESEKIKEYEWKGTSISDGENNCKLTVDRKEVEYLFWEDVCLKESKFEEQQIRINQQHFETN</sequence>
<dbReference type="Gene3D" id="3.10.20.90">
    <property type="entry name" value="Phosphatidylinositol 3-kinase Catalytic Subunit, Chain A, domain 1"/>
    <property type="match status" value="1"/>
</dbReference>
<evidence type="ECO:0000313" key="1">
    <source>
        <dbReference type="EMBL" id="EAL47442.2"/>
    </source>
</evidence>
<dbReference type="VEuPathDB" id="AmoebaDB:EHI7A_020970"/>
<dbReference type="GeneID" id="3407139"/>
<reference evidence="1" key="2">
    <citation type="submission" date="2007-03" db="EMBL/GenBank/DDBJ databases">
        <authorList>
            <person name="Lorenzi H."/>
            <person name="Amedeo P."/>
            <person name="Inman J."/>
            <person name="Schobel S."/>
            <person name="Caler E."/>
        </authorList>
    </citation>
    <scope>GENOME REANNOTATION</scope>
    <source>
        <strain evidence="1">HM-1:IMSS</strain>
    </source>
</reference>
<proteinExistence type="predicted"/>
<dbReference type="VEuPathDB" id="AmoebaDB:EHI8A_201940"/>
<organism evidence="1 2">
    <name type="scientific">Entamoeba histolytica (strain ATCC 30459 / HM-1:IMSS / ABRM)</name>
    <dbReference type="NCBI Taxonomy" id="294381"/>
    <lineage>
        <taxon>Eukaryota</taxon>
        <taxon>Amoebozoa</taxon>
        <taxon>Evosea</taxon>
        <taxon>Archamoebae</taxon>
        <taxon>Mastigamoebida</taxon>
        <taxon>Entamoebidae</taxon>
        <taxon>Entamoeba</taxon>
    </lineage>
</organism>
<dbReference type="VEuPathDB" id="AmoebaDB:EHI5A_087920"/>
<dbReference type="AlphaFoldDB" id="C4MAB1"/>
<evidence type="ECO:0000313" key="2">
    <source>
        <dbReference type="Proteomes" id="UP000001926"/>
    </source>
</evidence>
<dbReference type="Proteomes" id="UP000001926">
    <property type="component" value="Partially assembled WGS sequence"/>
</dbReference>
<keyword evidence="2" id="KW-1185">Reference proteome</keyword>
<accession>C4MAB1</accession>
<reference evidence="1" key="1">
    <citation type="journal article" date="2005" name="Nature">
        <title>The genome of the protist parasite Entamoeba histolytica.</title>
        <authorList>
            <person name="Loftus B."/>
            <person name="Anderson I."/>
            <person name="Davies R."/>
            <person name="Alsmark U.C."/>
            <person name="Samuelson J."/>
            <person name="Amedeo P."/>
            <person name="Roncaglia P."/>
            <person name="Berriman M."/>
            <person name="Hirt R.P."/>
            <person name="Mann B.J."/>
            <person name="Nozaki T."/>
            <person name="Suh B."/>
            <person name="Pop M."/>
            <person name="Duchene M."/>
            <person name="Ackers J."/>
            <person name="Tannich E."/>
            <person name="Leippe M."/>
            <person name="Hofer M."/>
            <person name="Bruchhaus I."/>
            <person name="Willhoeft U."/>
            <person name="Bhattacharya A."/>
            <person name="Chillingworth T."/>
            <person name="Churcher C."/>
            <person name="Hance Z."/>
            <person name="Harris B."/>
            <person name="Harris D."/>
            <person name="Jagels K."/>
            <person name="Moule S."/>
            <person name="Mungall K."/>
            <person name="Ormond D."/>
            <person name="Squares R."/>
            <person name="Whitehead S."/>
            <person name="Quail M.A."/>
            <person name="Rabbinowitsch E."/>
            <person name="Norbertczak H."/>
            <person name="Price C."/>
            <person name="Wang Z."/>
            <person name="Guillen N."/>
            <person name="Gilchrist C."/>
            <person name="Stroup S.E."/>
            <person name="Bhattacharya S."/>
            <person name="Lohia A."/>
            <person name="Foster P.G."/>
            <person name="Sicheritz-Ponten T."/>
            <person name="Weber C."/>
            <person name="Singh U."/>
            <person name="Mukherjee C."/>
            <person name="El-Sayed N.M."/>
            <person name="Petri W.A.Jr."/>
            <person name="Clark C.G."/>
            <person name="Embley T.M."/>
            <person name="Barrell B."/>
            <person name="Fraser C.M."/>
            <person name="Hall N."/>
        </authorList>
    </citation>
    <scope>NUCLEOTIDE SEQUENCE [LARGE SCALE GENOMIC DNA]</scope>
    <source>
        <strain evidence="1">HM-1:IMSS</strain>
    </source>
</reference>
<dbReference type="RefSeq" id="XP_652829.2">
    <property type="nucleotide sequence ID" value="XM_647737.2"/>
</dbReference>